<reference evidence="3 4" key="1">
    <citation type="submission" date="2019-12" db="EMBL/GenBank/DDBJ databases">
        <title>Whole genome shotgun sequence of Streptomyces hygroscopicus subsp. glebosus NBRC 13786.</title>
        <authorList>
            <person name="Ichikawa N."/>
            <person name="Kimura A."/>
            <person name="Kitahashi Y."/>
            <person name="Komaki H."/>
            <person name="Tamura T."/>
        </authorList>
    </citation>
    <scope>NUCLEOTIDE SEQUENCE [LARGE SCALE GENOMIC DNA]</scope>
    <source>
        <strain evidence="3 4">NBRC 13786</strain>
    </source>
</reference>
<dbReference type="RefSeq" id="WP_229893760.1">
    <property type="nucleotide sequence ID" value="NZ_BNCA01000005.1"/>
</dbReference>
<name>A0A640SU88_9ACTN</name>
<evidence type="ECO:0000313" key="4">
    <source>
        <dbReference type="Proteomes" id="UP000430079"/>
    </source>
</evidence>
<gene>
    <name evidence="3" type="ORF">Sgleb_24610</name>
</gene>
<comment type="caution">
    <text evidence="3">The sequence shown here is derived from an EMBL/GenBank/DDBJ whole genome shotgun (WGS) entry which is preliminary data.</text>
</comment>
<proteinExistence type="predicted"/>
<feature type="signal peptide" evidence="2">
    <location>
        <begin position="1"/>
        <end position="34"/>
    </location>
</feature>
<accession>A0A640SU88</accession>
<dbReference type="EMBL" id="BLIO01000001">
    <property type="protein sequence ID" value="GFE14414.1"/>
    <property type="molecule type" value="Genomic_DNA"/>
</dbReference>
<keyword evidence="4" id="KW-1185">Reference proteome</keyword>
<feature type="chain" id="PRO_5025008186" evidence="2">
    <location>
        <begin position="35"/>
        <end position="195"/>
    </location>
</feature>
<dbReference type="AlphaFoldDB" id="A0A640SU88"/>
<evidence type="ECO:0000313" key="3">
    <source>
        <dbReference type="EMBL" id="GFE14414.1"/>
    </source>
</evidence>
<dbReference type="Proteomes" id="UP000430079">
    <property type="component" value="Unassembled WGS sequence"/>
</dbReference>
<protein>
    <submittedName>
        <fullName evidence="3">Uncharacterized protein</fullName>
    </submittedName>
</protein>
<sequence length="195" mass="21114">MRHLSRTGRRSLALTAATLLSLGLGTATATQARAAPTAEVEIIDGYTRTVRESAGIAVECPAYQVLIGRAHSGDENGNTTYYCGFILIYGELVHVSPPTWSASQRESNSFFAAAPHRALVGRVHSGDENGQTRYATASMTWQGRSVTLTSYRWTPGQRESSSHSRAGAGEVMTGRQHNGDENGQTFYQYARVSLD</sequence>
<evidence type="ECO:0000256" key="2">
    <source>
        <dbReference type="SAM" id="SignalP"/>
    </source>
</evidence>
<keyword evidence="2" id="KW-0732">Signal</keyword>
<feature type="region of interest" description="Disordered" evidence="1">
    <location>
        <begin position="153"/>
        <end position="182"/>
    </location>
</feature>
<organism evidence="3 4">
    <name type="scientific">Streptomyces glebosus</name>
    <dbReference type="NCBI Taxonomy" id="249580"/>
    <lineage>
        <taxon>Bacteria</taxon>
        <taxon>Bacillati</taxon>
        <taxon>Actinomycetota</taxon>
        <taxon>Actinomycetes</taxon>
        <taxon>Kitasatosporales</taxon>
        <taxon>Streptomycetaceae</taxon>
        <taxon>Streptomyces</taxon>
    </lineage>
</organism>
<evidence type="ECO:0000256" key="1">
    <source>
        <dbReference type="SAM" id="MobiDB-lite"/>
    </source>
</evidence>